<dbReference type="GeneID" id="20670947"/>
<sequence>MFSRFVLPALLSLVTLVSADPDPQEPGPGAVFNEGATCHIAWGADTTGAWKSMAIELMTGDNWNMVHLTTVATLDGTTATTYDYPCPDVTINAPIYFYQFTYAGSPSTRYWTTRFTIADASGGTVAAPNTTQPDGQKIGWGIGALTDPSTAVAAPSYLGSSSSAAASGSASGAASSVAVSAASSAAATSAAASSVAATTAPASSAAATSSGLVTSKAAASSTKASSSATSSAASASGTPGSASTQTGAALSVHAFASRAGQVTVALAAVAGTFTFF</sequence>
<organism evidence="4 5">
    <name type="scientific">Heterobasidion irregulare (strain TC 32-1)</name>
    <dbReference type="NCBI Taxonomy" id="747525"/>
    <lineage>
        <taxon>Eukaryota</taxon>
        <taxon>Fungi</taxon>
        <taxon>Dikarya</taxon>
        <taxon>Basidiomycota</taxon>
        <taxon>Agaricomycotina</taxon>
        <taxon>Agaricomycetes</taxon>
        <taxon>Russulales</taxon>
        <taxon>Bondarzewiaceae</taxon>
        <taxon>Heterobasidion</taxon>
        <taxon>Heterobasidion annosum species complex</taxon>
    </lineage>
</organism>
<protein>
    <recommendedName>
        <fullName evidence="3">Yeast cell wall synthesis Kre9/Knh1-like N-terminal domain-containing protein</fullName>
    </recommendedName>
</protein>
<dbReference type="EMBL" id="KI925461">
    <property type="protein sequence ID" value="ETW78621.1"/>
    <property type="molecule type" value="Genomic_DNA"/>
</dbReference>
<dbReference type="RefSeq" id="XP_009548947.1">
    <property type="nucleotide sequence ID" value="XM_009550652.1"/>
</dbReference>
<feature type="domain" description="Yeast cell wall synthesis Kre9/Knh1-like N-terminal" evidence="3">
    <location>
        <begin position="26"/>
        <end position="117"/>
    </location>
</feature>
<dbReference type="KEGG" id="hir:HETIRDRAFT_323196"/>
<dbReference type="Proteomes" id="UP000030671">
    <property type="component" value="Unassembled WGS sequence"/>
</dbReference>
<dbReference type="PANTHER" id="PTHR40633:SF1">
    <property type="entry name" value="GPI ANCHORED SERINE-THREONINE RICH PROTEIN (AFU_ORTHOLOGUE AFUA_1G03630)"/>
    <property type="match status" value="1"/>
</dbReference>
<keyword evidence="5" id="KW-1185">Reference proteome</keyword>
<evidence type="ECO:0000256" key="1">
    <source>
        <dbReference type="ARBA" id="ARBA00022729"/>
    </source>
</evidence>
<feature type="chain" id="PRO_5004845088" description="Yeast cell wall synthesis Kre9/Knh1-like N-terminal domain-containing protein" evidence="2">
    <location>
        <begin position="20"/>
        <end position="276"/>
    </location>
</feature>
<name>W4K0G2_HETIT</name>
<dbReference type="PANTHER" id="PTHR40633">
    <property type="entry name" value="MATRIX PROTEIN, PUTATIVE (AFU_ORTHOLOGUE AFUA_8G05410)-RELATED"/>
    <property type="match status" value="1"/>
</dbReference>
<dbReference type="STRING" id="747525.W4K0G2"/>
<dbReference type="Pfam" id="PF10342">
    <property type="entry name" value="Kre9_KNH"/>
    <property type="match status" value="1"/>
</dbReference>
<feature type="signal peptide" evidence="2">
    <location>
        <begin position="1"/>
        <end position="19"/>
    </location>
</feature>
<proteinExistence type="predicted"/>
<evidence type="ECO:0000313" key="5">
    <source>
        <dbReference type="Proteomes" id="UP000030671"/>
    </source>
</evidence>
<dbReference type="InterPro" id="IPR018466">
    <property type="entry name" value="Kre9/Knh1-like_N"/>
</dbReference>
<gene>
    <name evidence="4" type="ORF">HETIRDRAFT_323196</name>
</gene>
<evidence type="ECO:0000256" key="2">
    <source>
        <dbReference type="SAM" id="SignalP"/>
    </source>
</evidence>
<dbReference type="InterPro" id="IPR052982">
    <property type="entry name" value="SRP1/TIP1-like"/>
</dbReference>
<evidence type="ECO:0000313" key="4">
    <source>
        <dbReference type="EMBL" id="ETW78621.1"/>
    </source>
</evidence>
<reference evidence="4 5" key="1">
    <citation type="journal article" date="2012" name="New Phytol.">
        <title>Insight into trade-off between wood decay and parasitism from the genome of a fungal forest pathogen.</title>
        <authorList>
            <person name="Olson A."/>
            <person name="Aerts A."/>
            <person name="Asiegbu F."/>
            <person name="Belbahri L."/>
            <person name="Bouzid O."/>
            <person name="Broberg A."/>
            <person name="Canback B."/>
            <person name="Coutinho P.M."/>
            <person name="Cullen D."/>
            <person name="Dalman K."/>
            <person name="Deflorio G."/>
            <person name="van Diepen L.T."/>
            <person name="Dunand C."/>
            <person name="Duplessis S."/>
            <person name="Durling M."/>
            <person name="Gonthier P."/>
            <person name="Grimwood J."/>
            <person name="Fossdal C.G."/>
            <person name="Hansson D."/>
            <person name="Henrissat B."/>
            <person name="Hietala A."/>
            <person name="Himmelstrand K."/>
            <person name="Hoffmeister D."/>
            <person name="Hogberg N."/>
            <person name="James T.Y."/>
            <person name="Karlsson M."/>
            <person name="Kohler A."/>
            <person name="Kues U."/>
            <person name="Lee Y.H."/>
            <person name="Lin Y.C."/>
            <person name="Lind M."/>
            <person name="Lindquist E."/>
            <person name="Lombard V."/>
            <person name="Lucas S."/>
            <person name="Lunden K."/>
            <person name="Morin E."/>
            <person name="Murat C."/>
            <person name="Park J."/>
            <person name="Raffaello T."/>
            <person name="Rouze P."/>
            <person name="Salamov A."/>
            <person name="Schmutz J."/>
            <person name="Solheim H."/>
            <person name="Stahlberg J."/>
            <person name="Velez H."/>
            <person name="de Vries R.P."/>
            <person name="Wiebenga A."/>
            <person name="Woodward S."/>
            <person name="Yakovlev I."/>
            <person name="Garbelotto M."/>
            <person name="Martin F."/>
            <person name="Grigoriev I.V."/>
            <person name="Stenlid J."/>
        </authorList>
    </citation>
    <scope>NUCLEOTIDE SEQUENCE [LARGE SCALE GENOMIC DNA]</scope>
    <source>
        <strain evidence="4 5">TC 32-1</strain>
    </source>
</reference>
<dbReference type="AlphaFoldDB" id="W4K0G2"/>
<dbReference type="InParanoid" id="W4K0G2"/>
<dbReference type="HOGENOM" id="CLU_078127_2_0_1"/>
<accession>W4K0G2</accession>
<dbReference type="OrthoDB" id="2432613at2759"/>
<dbReference type="eggNOG" id="ENOG502S56Q">
    <property type="taxonomic scope" value="Eukaryota"/>
</dbReference>
<evidence type="ECO:0000259" key="3">
    <source>
        <dbReference type="Pfam" id="PF10342"/>
    </source>
</evidence>
<keyword evidence="1 2" id="KW-0732">Signal</keyword>